<dbReference type="PANTHER" id="PTHR12883">
    <property type="entry name" value="ADIPOCYTE-SPECIFIC PROTEIN 4-RELATED"/>
    <property type="match status" value="1"/>
</dbReference>
<evidence type="ECO:0008006" key="8">
    <source>
        <dbReference type="Google" id="ProtNLM"/>
    </source>
</evidence>
<dbReference type="InterPro" id="IPR012879">
    <property type="entry name" value="CCDC47"/>
</dbReference>
<keyword evidence="2" id="KW-0812">Transmembrane</keyword>
<dbReference type="PANTHER" id="PTHR12883:SF0">
    <property type="entry name" value="PAT COMPLEX SUBUNIT CCDC47"/>
    <property type="match status" value="1"/>
</dbReference>
<keyword evidence="4" id="KW-0472">Membrane</keyword>
<evidence type="ECO:0000256" key="1">
    <source>
        <dbReference type="ARBA" id="ARBA00004167"/>
    </source>
</evidence>
<comment type="subcellular location">
    <subcellularLocation>
        <location evidence="1">Membrane</location>
        <topology evidence="1">Single-pass membrane protein</topology>
    </subcellularLocation>
</comment>
<evidence type="ECO:0000256" key="3">
    <source>
        <dbReference type="ARBA" id="ARBA00022989"/>
    </source>
</evidence>
<evidence type="ECO:0000256" key="5">
    <source>
        <dbReference type="SAM" id="MobiDB-lite"/>
    </source>
</evidence>
<feature type="compositionally biased region" description="Basic and acidic residues" evidence="5">
    <location>
        <begin position="294"/>
        <end position="337"/>
    </location>
</feature>
<proteinExistence type="predicted"/>
<dbReference type="GO" id="GO:0005783">
    <property type="term" value="C:endoplasmic reticulum"/>
    <property type="evidence" value="ECO:0007669"/>
    <property type="project" value="InterPro"/>
</dbReference>
<feature type="region of interest" description="Disordered" evidence="5">
    <location>
        <begin position="294"/>
        <end position="370"/>
    </location>
</feature>
<evidence type="ECO:0000256" key="2">
    <source>
        <dbReference type="ARBA" id="ARBA00022692"/>
    </source>
</evidence>
<keyword evidence="3" id="KW-1133">Transmembrane helix</keyword>
<evidence type="ECO:0000256" key="4">
    <source>
        <dbReference type="ARBA" id="ARBA00023136"/>
    </source>
</evidence>
<organism evidence="6 7">
    <name type="scientific">Filobasidium floriforme</name>
    <dbReference type="NCBI Taxonomy" id="5210"/>
    <lineage>
        <taxon>Eukaryota</taxon>
        <taxon>Fungi</taxon>
        <taxon>Dikarya</taxon>
        <taxon>Basidiomycota</taxon>
        <taxon>Agaricomycotina</taxon>
        <taxon>Tremellomycetes</taxon>
        <taxon>Filobasidiales</taxon>
        <taxon>Filobasidiaceae</taxon>
        <taxon>Filobasidium</taxon>
    </lineage>
</organism>
<sequence>MALQPQTPSLDYTGLEYRWKNFVFRPAEFQKEAVFAGMLGLLMLVYFLGKKWNEQKARAWWSTFDPLYSSQFRAMSPLPNQPLVTNSPSTHLHYLTGRRNLLSLHTVLNLLPRHNAVQYIQDLVWGVVDPVNELGDELVLDYTLGENGKGQLGEGVGVWGVVRKSGVLTKIRKERWDVTFCKTVENPQIPPTHMLLTESADSTDYLLNAPNVGLLDVLKNERTGGLLKSLIITDQPTTRPTRGPLPESARSRHLIITLRLPPNGRYEETMPWVQVGLNLCDLMGKVAMKPETTRKLRKTRQEVSDELARSYAAEQKEENGDPEEEKKAAKRKEEAKRRAAMSDVERKKLELKEQKKQQRKAQIKQLKGGK</sequence>
<evidence type="ECO:0000313" key="7">
    <source>
        <dbReference type="Proteomes" id="UP000812966"/>
    </source>
</evidence>
<feature type="compositionally biased region" description="Basic residues" evidence="5">
    <location>
        <begin position="357"/>
        <end position="370"/>
    </location>
</feature>
<evidence type="ECO:0000313" key="6">
    <source>
        <dbReference type="EMBL" id="KAG7531493.1"/>
    </source>
</evidence>
<dbReference type="GO" id="GO:0005509">
    <property type="term" value="F:calcium ion binding"/>
    <property type="evidence" value="ECO:0007669"/>
    <property type="project" value="InterPro"/>
</dbReference>
<keyword evidence="7" id="KW-1185">Reference proteome</keyword>
<name>A0A8K0JJ20_9TREE</name>
<reference evidence="6" key="1">
    <citation type="submission" date="2020-04" db="EMBL/GenBank/DDBJ databases">
        <title>Analysis of mating type loci in Filobasidium floriforme.</title>
        <authorList>
            <person name="Nowrousian M."/>
        </authorList>
    </citation>
    <scope>NUCLEOTIDE SEQUENCE</scope>
    <source>
        <strain evidence="6">CBS 6242</strain>
    </source>
</reference>
<accession>A0A8K0JJ20</accession>
<dbReference type="Pfam" id="PF07946">
    <property type="entry name" value="CCDC47"/>
    <property type="match status" value="1"/>
</dbReference>
<feature type="compositionally biased region" description="Basic and acidic residues" evidence="5">
    <location>
        <begin position="343"/>
        <end position="356"/>
    </location>
</feature>
<dbReference type="Proteomes" id="UP000812966">
    <property type="component" value="Unassembled WGS sequence"/>
</dbReference>
<dbReference type="AlphaFoldDB" id="A0A8K0JJ20"/>
<dbReference type="GO" id="GO:0016020">
    <property type="term" value="C:membrane"/>
    <property type="evidence" value="ECO:0007669"/>
    <property type="project" value="UniProtKB-SubCell"/>
</dbReference>
<comment type="caution">
    <text evidence="6">The sequence shown here is derived from an EMBL/GenBank/DDBJ whole genome shotgun (WGS) entry which is preliminary data.</text>
</comment>
<gene>
    <name evidence="6" type="ORF">FFLO_04291</name>
</gene>
<dbReference type="EMBL" id="JABELV010000089">
    <property type="protein sequence ID" value="KAG7531493.1"/>
    <property type="molecule type" value="Genomic_DNA"/>
</dbReference>
<protein>
    <recommendedName>
        <fullName evidence="8">DUF1682-domain-containing protein</fullName>
    </recommendedName>
</protein>
<dbReference type="GO" id="GO:0032469">
    <property type="term" value="P:endoplasmic reticulum calcium ion homeostasis"/>
    <property type="evidence" value="ECO:0007669"/>
    <property type="project" value="InterPro"/>
</dbReference>